<dbReference type="Proteomes" id="UP000294545">
    <property type="component" value="Unassembled WGS sequence"/>
</dbReference>
<evidence type="ECO:0000313" key="7">
    <source>
        <dbReference type="Proteomes" id="UP000294545"/>
    </source>
</evidence>
<feature type="binding site" evidence="5">
    <location>
        <position position="66"/>
    </location>
    <ligand>
        <name>a divalent metal cation</name>
        <dbReference type="ChEBI" id="CHEBI:60240"/>
        <label>1</label>
    </ligand>
</feature>
<dbReference type="InterPro" id="IPR017221">
    <property type="entry name" value="DUF34/NIF3_bac"/>
</dbReference>
<feature type="binding site" evidence="5">
    <location>
        <position position="67"/>
    </location>
    <ligand>
        <name>a divalent metal cation</name>
        <dbReference type="ChEBI" id="CHEBI:60240"/>
        <label>1</label>
    </ligand>
</feature>
<dbReference type="SUPFAM" id="SSF102705">
    <property type="entry name" value="NIF3 (NGG1p interacting factor 3)-like"/>
    <property type="match status" value="1"/>
</dbReference>
<dbReference type="FunFam" id="3.30.70.120:FF:000006">
    <property type="entry name" value="GTP cyclohydrolase 1 type 2 homolog"/>
    <property type="match status" value="1"/>
</dbReference>
<dbReference type="InterPro" id="IPR015867">
    <property type="entry name" value="N-reg_PII/ATP_PRibTrfase_C"/>
</dbReference>
<dbReference type="GO" id="GO:0046872">
    <property type="term" value="F:metal ion binding"/>
    <property type="evidence" value="ECO:0007669"/>
    <property type="project" value="UniProtKB-UniRule"/>
</dbReference>
<organism evidence="6 7">
    <name type="scientific">Natranaerovirga hydrolytica</name>
    <dbReference type="NCBI Taxonomy" id="680378"/>
    <lineage>
        <taxon>Bacteria</taxon>
        <taxon>Bacillati</taxon>
        <taxon>Bacillota</taxon>
        <taxon>Clostridia</taxon>
        <taxon>Lachnospirales</taxon>
        <taxon>Natranaerovirgaceae</taxon>
        <taxon>Natranaerovirga</taxon>
    </lineage>
</organism>
<evidence type="ECO:0000256" key="5">
    <source>
        <dbReference type="PIRSR" id="PIRSR602678-1"/>
    </source>
</evidence>
<dbReference type="Pfam" id="PF01784">
    <property type="entry name" value="DUF34_NIF3"/>
    <property type="match status" value="1"/>
</dbReference>
<feature type="binding site" evidence="5">
    <location>
        <position position="105"/>
    </location>
    <ligand>
        <name>a divalent metal cation</name>
        <dbReference type="ChEBI" id="CHEBI:60240"/>
        <label>1</label>
    </ligand>
</feature>
<keyword evidence="7" id="KW-1185">Reference proteome</keyword>
<keyword evidence="3 4" id="KW-0479">Metal-binding</keyword>
<evidence type="ECO:0000313" key="6">
    <source>
        <dbReference type="EMBL" id="TCK98709.1"/>
    </source>
</evidence>
<accession>A0A4R1N6P9</accession>
<evidence type="ECO:0000256" key="3">
    <source>
        <dbReference type="ARBA" id="ARBA00022723"/>
    </source>
</evidence>
<dbReference type="PIRSF" id="PIRSF037489">
    <property type="entry name" value="UCP037489_NIF3_YqfO"/>
    <property type="match status" value="1"/>
</dbReference>
<dbReference type="Gene3D" id="3.40.1390.30">
    <property type="entry name" value="NIF3 (NGG1p interacting factor 3)-like"/>
    <property type="match status" value="2"/>
</dbReference>
<dbReference type="GO" id="GO:0005737">
    <property type="term" value="C:cytoplasm"/>
    <property type="evidence" value="ECO:0007669"/>
    <property type="project" value="TreeGrafter"/>
</dbReference>
<dbReference type="RefSeq" id="WP_207668953.1">
    <property type="nucleotide sequence ID" value="NZ_SMGQ01000011.1"/>
</dbReference>
<protein>
    <recommendedName>
        <fullName evidence="2 4">GTP cyclohydrolase 1 type 2 homolog</fullName>
    </recommendedName>
</protein>
<dbReference type="AlphaFoldDB" id="A0A4R1N6P9"/>
<dbReference type="Gene3D" id="3.30.70.120">
    <property type="match status" value="1"/>
</dbReference>
<feature type="binding site" evidence="5">
    <location>
        <position position="330"/>
    </location>
    <ligand>
        <name>a divalent metal cation</name>
        <dbReference type="ChEBI" id="CHEBI:60240"/>
        <label>1</label>
    </ligand>
</feature>
<reference evidence="6 7" key="1">
    <citation type="submission" date="2019-03" db="EMBL/GenBank/DDBJ databases">
        <title>Genomic Encyclopedia of Type Strains, Phase IV (KMG-IV): sequencing the most valuable type-strain genomes for metagenomic binning, comparative biology and taxonomic classification.</title>
        <authorList>
            <person name="Goeker M."/>
        </authorList>
    </citation>
    <scope>NUCLEOTIDE SEQUENCE [LARGE SCALE GENOMIC DNA]</scope>
    <source>
        <strain evidence="6 7">DSM 24176</strain>
    </source>
</reference>
<dbReference type="InterPro" id="IPR002678">
    <property type="entry name" value="DUF34/NIF3"/>
</dbReference>
<proteinExistence type="inferred from homology"/>
<dbReference type="EMBL" id="SMGQ01000011">
    <property type="protein sequence ID" value="TCK98709.1"/>
    <property type="molecule type" value="Genomic_DNA"/>
</dbReference>
<feature type="binding site" evidence="5">
    <location>
        <position position="334"/>
    </location>
    <ligand>
        <name>a divalent metal cation</name>
        <dbReference type="ChEBI" id="CHEBI:60240"/>
        <label>1</label>
    </ligand>
</feature>
<dbReference type="InterPro" id="IPR036069">
    <property type="entry name" value="DUF34/NIF3_sf"/>
</dbReference>
<dbReference type="PANTHER" id="PTHR13799">
    <property type="entry name" value="NGG1 INTERACTING FACTOR 3"/>
    <property type="match status" value="1"/>
</dbReference>
<gene>
    <name evidence="6" type="ORF">EDC19_1143</name>
</gene>
<name>A0A4R1N6P9_9FIRM</name>
<sequence>MSIKTSDIIQYMEDLSPSQYAYEWDNVGLLIGEKDQTIEKILVALDATENVVEEAINKGVDMIITHHPMIFKGVKRITTQDFLGRKIIKMIKNDISLYAAHTNLDAVGSLSDLLANTLQLKQIELLNIKETKKLYKMVVFTPITHIEAVREAICAKGAGHIGDYSHCTYNSLGEGTFMPLEGTHPYIGTKNQLEKIEEIKLETIVKSKDLQKVTQGMLEAHPYEEVAYDIYPLENQGEQIGVGRIGYLEEAMTIEALAHLTKQKLKMDKLRIYGDVNKKVKKIAICPGKGLSFIKDAMKKNADIMITGDVDYHTAIDALQEGLPIIDAGHFGTEHIVVGYLANKLIEQFNSNSKNVEVIQSEEQNPYITL</sequence>
<comment type="caution">
    <text evidence="6">The sequence shown here is derived from an EMBL/GenBank/DDBJ whole genome shotgun (WGS) entry which is preliminary data.</text>
</comment>
<evidence type="ECO:0000256" key="4">
    <source>
        <dbReference type="PIRNR" id="PIRNR037489"/>
    </source>
</evidence>
<dbReference type="PANTHER" id="PTHR13799:SF14">
    <property type="entry name" value="GTP CYCLOHYDROLASE 1 TYPE 2 HOMOLOG"/>
    <property type="match status" value="1"/>
</dbReference>
<comment type="similarity">
    <text evidence="1 4">Belongs to the GTP cyclohydrolase I type 2/NIF3 family.</text>
</comment>
<evidence type="ECO:0000256" key="1">
    <source>
        <dbReference type="ARBA" id="ARBA00006964"/>
    </source>
</evidence>
<dbReference type="FunFam" id="3.40.1390.30:FF:000001">
    <property type="entry name" value="GTP cyclohydrolase 1 type 2"/>
    <property type="match status" value="1"/>
</dbReference>
<evidence type="ECO:0000256" key="2">
    <source>
        <dbReference type="ARBA" id="ARBA00022112"/>
    </source>
</evidence>
<dbReference type="NCBIfam" id="TIGR00486">
    <property type="entry name" value="YbgI_SA1388"/>
    <property type="match status" value="1"/>
</dbReference>